<organism evidence="1 2">
    <name type="scientific">Tetracentron sinense</name>
    <name type="common">Spur-leaf</name>
    <dbReference type="NCBI Taxonomy" id="13715"/>
    <lineage>
        <taxon>Eukaryota</taxon>
        <taxon>Viridiplantae</taxon>
        <taxon>Streptophyta</taxon>
        <taxon>Embryophyta</taxon>
        <taxon>Tracheophyta</taxon>
        <taxon>Spermatophyta</taxon>
        <taxon>Magnoliopsida</taxon>
        <taxon>Trochodendrales</taxon>
        <taxon>Trochodendraceae</taxon>
        <taxon>Tetracentron</taxon>
    </lineage>
</organism>
<name>A0A835CZP3_TETSI</name>
<protein>
    <recommendedName>
        <fullName evidence="3">Nudix hydrolase domain-containing protein</fullName>
    </recommendedName>
</protein>
<dbReference type="Proteomes" id="UP000655225">
    <property type="component" value="Unassembled WGS sequence"/>
</dbReference>
<keyword evidence="2" id="KW-1185">Reference proteome</keyword>
<reference evidence="1 2" key="1">
    <citation type="submission" date="2020-04" db="EMBL/GenBank/DDBJ databases">
        <title>Plant Genome Project.</title>
        <authorList>
            <person name="Zhang R.-G."/>
        </authorList>
    </citation>
    <scope>NUCLEOTIDE SEQUENCE [LARGE SCALE GENOMIC DNA]</scope>
    <source>
        <strain evidence="1">YNK0</strain>
        <tissue evidence="1">Leaf</tissue>
    </source>
</reference>
<dbReference type="OrthoDB" id="10261522at2759"/>
<evidence type="ECO:0000313" key="1">
    <source>
        <dbReference type="EMBL" id="KAF8369705.1"/>
    </source>
</evidence>
<comment type="caution">
    <text evidence="1">The sequence shown here is derived from an EMBL/GenBank/DDBJ whole genome shotgun (WGS) entry which is preliminary data.</text>
</comment>
<evidence type="ECO:0008006" key="3">
    <source>
        <dbReference type="Google" id="ProtNLM"/>
    </source>
</evidence>
<accession>A0A835CZP3</accession>
<evidence type="ECO:0000313" key="2">
    <source>
        <dbReference type="Proteomes" id="UP000655225"/>
    </source>
</evidence>
<dbReference type="Gene3D" id="3.90.79.10">
    <property type="entry name" value="Nucleoside Triphosphate Pyrophosphohydrolase"/>
    <property type="match status" value="1"/>
</dbReference>
<dbReference type="EMBL" id="JABCRI010000579">
    <property type="protein sequence ID" value="KAF8369705.1"/>
    <property type="molecule type" value="Genomic_DNA"/>
</dbReference>
<sequence>MEEHSHLLFEFSSSRLRVTEQPHGITCKENLLKECKEEAGIPRLICILSNCTPLVQFVLNIHGYLLQLGCIAESYPSCLTELKLPDGFIPKNQEFDLCTFYCLNSHATDGEVASFKLIPVMHVANIIRRCLICAPFIVSTRMPQMERWRALTVAAELKEWRLLLSVVLLKL</sequence>
<dbReference type="AlphaFoldDB" id="A0A835CZP3"/>
<proteinExistence type="predicted"/>
<gene>
    <name evidence="1" type="ORF">HHK36_032272</name>
</gene>